<reference evidence="1 2" key="2">
    <citation type="journal article" date="2022" name="Mol. Ecol. Resour.">
        <title>The genomes of chicory, endive, great burdock and yacon provide insights into Asteraceae paleo-polyploidization history and plant inulin production.</title>
        <authorList>
            <person name="Fan W."/>
            <person name="Wang S."/>
            <person name="Wang H."/>
            <person name="Wang A."/>
            <person name="Jiang F."/>
            <person name="Liu H."/>
            <person name="Zhao H."/>
            <person name="Xu D."/>
            <person name="Zhang Y."/>
        </authorList>
    </citation>
    <scope>NUCLEOTIDE SEQUENCE [LARGE SCALE GENOMIC DNA]</scope>
    <source>
        <strain evidence="2">cv. Punajuju</strain>
        <tissue evidence="1">Leaves</tissue>
    </source>
</reference>
<dbReference type="EMBL" id="CM042009">
    <property type="protein sequence ID" value="KAI3787756.1"/>
    <property type="molecule type" value="Genomic_DNA"/>
</dbReference>
<protein>
    <submittedName>
        <fullName evidence="1">Uncharacterized protein</fullName>
    </submittedName>
</protein>
<dbReference type="Proteomes" id="UP001055811">
    <property type="component" value="Linkage Group LG01"/>
</dbReference>
<name>A0ACB9GXG2_CICIN</name>
<accession>A0ACB9GXG2</accession>
<keyword evidence="2" id="KW-1185">Reference proteome</keyword>
<sequence>MFNLWNLEQKSFYQPLREAILIKGFTFATSVVKSKVAAAENISQFNEEARSPSHADLVLTGHVDNVELVGTFNIIWKSTFTALISNINVGLRE</sequence>
<proteinExistence type="predicted"/>
<organism evidence="1 2">
    <name type="scientific">Cichorium intybus</name>
    <name type="common">Chicory</name>
    <dbReference type="NCBI Taxonomy" id="13427"/>
    <lineage>
        <taxon>Eukaryota</taxon>
        <taxon>Viridiplantae</taxon>
        <taxon>Streptophyta</taxon>
        <taxon>Embryophyta</taxon>
        <taxon>Tracheophyta</taxon>
        <taxon>Spermatophyta</taxon>
        <taxon>Magnoliopsida</taxon>
        <taxon>eudicotyledons</taxon>
        <taxon>Gunneridae</taxon>
        <taxon>Pentapetalae</taxon>
        <taxon>asterids</taxon>
        <taxon>campanulids</taxon>
        <taxon>Asterales</taxon>
        <taxon>Asteraceae</taxon>
        <taxon>Cichorioideae</taxon>
        <taxon>Cichorieae</taxon>
        <taxon>Cichoriinae</taxon>
        <taxon>Cichorium</taxon>
    </lineage>
</organism>
<gene>
    <name evidence="1" type="ORF">L2E82_00149</name>
</gene>
<reference evidence="2" key="1">
    <citation type="journal article" date="2022" name="Mol. Ecol. Resour.">
        <title>The genomes of chicory, endive, great burdock and yacon provide insights into Asteraceae palaeo-polyploidization history and plant inulin production.</title>
        <authorList>
            <person name="Fan W."/>
            <person name="Wang S."/>
            <person name="Wang H."/>
            <person name="Wang A."/>
            <person name="Jiang F."/>
            <person name="Liu H."/>
            <person name="Zhao H."/>
            <person name="Xu D."/>
            <person name="Zhang Y."/>
        </authorList>
    </citation>
    <scope>NUCLEOTIDE SEQUENCE [LARGE SCALE GENOMIC DNA]</scope>
    <source>
        <strain evidence="2">cv. Punajuju</strain>
    </source>
</reference>
<evidence type="ECO:0000313" key="1">
    <source>
        <dbReference type="EMBL" id="KAI3787756.1"/>
    </source>
</evidence>
<comment type="caution">
    <text evidence="1">The sequence shown here is derived from an EMBL/GenBank/DDBJ whole genome shotgun (WGS) entry which is preliminary data.</text>
</comment>
<evidence type="ECO:0000313" key="2">
    <source>
        <dbReference type="Proteomes" id="UP001055811"/>
    </source>
</evidence>